<evidence type="ECO:0000256" key="3">
    <source>
        <dbReference type="ARBA" id="ARBA00023082"/>
    </source>
</evidence>
<sequence length="165" mass="18638">MATLPALRRFAYSLTHSVPDADDLVQNTVERVLTRDIPADVEIAKWAFRICRNLWIDEYRAQKVREAAVHNPEFHQRQTFEGEKQVMQEMNLSSVGSAMQQLPTEHLTVLSMVAVQGCSYKEVAEALDIPLGTVMSRLARARTGLHKIIHAQDIMDSGLSSREVH</sequence>
<dbReference type="Gene3D" id="1.10.1740.10">
    <property type="match status" value="1"/>
</dbReference>
<accession>A0A432W4U8</accession>
<dbReference type="Pfam" id="PF04542">
    <property type="entry name" value="Sigma70_r2"/>
    <property type="match status" value="1"/>
</dbReference>
<dbReference type="SUPFAM" id="SSF88659">
    <property type="entry name" value="Sigma3 and sigma4 domains of RNA polymerase sigma factors"/>
    <property type="match status" value="1"/>
</dbReference>
<dbReference type="InterPro" id="IPR036388">
    <property type="entry name" value="WH-like_DNA-bd_sf"/>
</dbReference>
<dbReference type="PANTHER" id="PTHR43133">
    <property type="entry name" value="RNA POLYMERASE ECF-TYPE SIGMA FACTO"/>
    <property type="match status" value="1"/>
</dbReference>
<dbReference type="GO" id="GO:0003677">
    <property type="term" value="F:DNA binding"/>
    <property type="evidence" value="ECO:0007669"/>
    <property type="project" value="InterPro"/>
</dbReference>
<dbReference type="NCBIfam" id="TIGR02937">
    <property type="entry name" value="sigma70-ECF"/>
    <property type="match status" value="1"/>
</dbReference>
<dbReference type="InterPro" id="IPR013324">
    <property type="entry name" value="RNA_pol_sigma_r3/r4-like"/>
</dbReference>
<reference evidence="7 8" key="1">
    <citation type="journal article" date="2011" name="Front. Microbiol.">
        <title>Genomic signatures of strain selection and enhancement in Bacillus atrophaeus var. globigii, a historical biowarfare simulant.</title>
        <authorList>
            <person name="Gibbons H.S."/>
            <person name="Broomall S.M."/>
            <person name="McNew L.A."/>
            <person name="Daligault H."/>
            <person name="Chapman C."/>
            <person name="Bruce D."/>
            <person name="Karavis M."/>
            <person name="Krepps M."/>
            <person name="McGregor P.A."/>
            <person name="Hong C."/>
            <person name="Park K.H."/>
            <person name="Akmal A."/>
            <person name="Feldman A."/>
            <person name="Lin J.S."/>
            <person name="Chang W.E."/>
            <person name="Higgs B.W."/>
            <person name="Demirev P."/>
            <person name="Lindquist J."/>
            <person name="Liem A."/>
            <person name="Fochler E."/>
            <person name="Read T.D."/>
            <person name="Tapia R."/>
            <person name="Johnson S."/>
            <person name="Bishop-Lilly K.A."/>
            <person name="Detter C."/>
            <person name="Han C."/>
            <person name="Sozhamannan S."/>
            <person name="Rosenzweig C.N."/>
            <person name="Skowronski E.W."/>
        </authorList>
    </citation>
    <scope>NUCLEOTIDE SEQUENCE [LARGE SCALE GENOMIC DNA]</scope>
    <source>
        <strain evidence="7 8">MLST1</strain>
    </source>
</reference>
<dbReference type="GO" id="GO:0006352">
    <property type="term" value="P:DNA-templated transcription initiation"/>
    <property type="evidence" value="ECO:0007669"/>
    <property type="project" value="InterPro"/>
</dbReference>
<dbReference type="RefSeq" id="WP_126804232.1">
    <property type="nucleotide sequence ID" value="NZ_PIPL01000002.1"/>
</dbReference>
<proteinExistence type="inferred from homology"/>
<dbReference type="InterPro" id="IPR013249">
    <property type="entry name" value="RNA_pol_sigma70_r4_t2"/>
</dbReference>
<gene>
    <name evidence="7" type="ORF">CWE09_10860</name>
</gene>
<dbReference type="Pfam" id="PF08281">
    <property type="entry name" value="Sigma70_r4_2"/>
    <property type="match status" value="1"/>
</dbReference>
<keyword evidence="2" id="KW-0805">Transcription regulation</keyword>
<feature type="domain" description="RNA polymerase sigma factor 70 region 4 type 2" evidence="6">
    <location>
        <begin position="95"/>
        <end position="142"/>
    </location>
</feature>
<dbReference type="SUPFAM" id="SSF88946">
    <property type="entry name" value="Sigma2 domain of RNA polymerase sigma factors"/>
    <property type="match status" value="1"/>
</dbReference>
<dbReference type="InterPro" id="IPR039425">
    <property type="entry name" value="RNA_pol_sigma-70-like"/>
</dbReference>
<protein>
    <submittedName>
        <fullName evidence="7">RNA polymerase subunit sigma-70</fullName>
    </submittedName>
</protein>
<evidence type="ECO:0000259" key="5">
    <source>
        <dbReference type="Pfam" id="PF04542"/>
    </source>
</evidence>
<dbReference type="InterPro" id="IPR014284">
    <property type="entry name" value="RNA_pol_sigma-70_dom"/>
</dbReference>
<organism evidence="7 8">
    <name type="scientific">Aliidiomarina minuta</name>
    <dbReference type="NCBI Taxonomy" id="880057"/>
    <lineage>
        <taxon>Bacteria</taxon>
        <taxon>Pseudomonadati</taxon>
        <taxon>Pseudomonadota</taxon>
        <taxon>Gammaproteobacteria</taxon>
        <taxon>Alteromonadales</taxon>
        <taxon>Idiomarinaceae</taxon>
        <taxon>Aliidiomarina</taxon>
    </lineage>
</organism>
<evidence type="ECO:0000256" key="1">
    <source>
        <dbReference type="ARBA" id="ARBA00010641"/>
    </source>
</evidence>
<dbReference type="OrthoDB" id="9797134at2"/>
<comment type="caution">
    <text evidence="7">The sequence shown here is derived from an EMBL/GenBank/DDBJ whole genome shotgun (WGS) entry which is preliminary data.</text>
</comment>
<evidence type="ECO:0000313" key="8">
    <source>
        <dbReference type="Proteomes" id="UP000288293"/>
    </source>
</evidence>
<keyword evidence="4" id="KW-0804">Transcription</keyword>
<dbReference type="Proteomes" id="UP000288293">
    <property type="component" value="Unassembled WGS sequence"/>
</dbReference>
<name>A0A432W4U8_9GAMM</name>
<evidence type="ECO:0000313" key="7">
    <source>
        <dbReference type="EMBL" id="RUO24532.1"/>
    </source>
</evidence>
<evidence type="ECO:0000256" key="2">
    <source>
        <dbReference type="ARBA" id="ARBA00023015"/>
    </source>
</evidence>
<keyword evidence="3" id="KW-0731">Sigma factor</keyword>
<dbReference type="InterPro" id="IPR007627">
    <property type="entry name" value="RNA_pol_sigma70_r2"/>
</dbReference>
<evidence type="ECO:0000256" key="4">
    <source>
        <dbReference type="ARBA" id="ARBA00023163"/>
    </source>
</evidence>
<dbReference type="CDD" id="cd06171">
    <property type="entry name" value="Sigma70_r4"/>
    <property type="match status" value="1"/>
</dbReference>
<dbReference type="AlphaFoldDB" id="A0A432W4U8"/>
<dbReference type="EMBL" id="PIPL01000002">
    <property type="protein sequence ID" value="RUO24532.1"/>
    <property type="molecule type" value="Genomic_DNA"/>
</dbReference>
<dbReference type="GO" id="GO:0016987">
    <property type="term" value="F:sigma factor activity"/>
    <property type="evidence" value="ECO:0007669"/>
    <property type="project" value="UniProtKB-KW"/>
</dbReference>
<keyword evidence="8" id="KW-1185">Reference proteome</keyword>
<comment type="similarity">
    <text evidence="1">Belongs to the sigma-70 factor family. ECF subfamily.</text>
</comment>
<dbReference type="InterPro" id="IPR013325">
    <property type="entry name" value="RNA_pol_sigma_r2"/>
</dbReference>
<dbReference type="PANTHER" id="PTHR43133:SF25">
    <property type="entry name" value="RNA POLYMERASE SIGMA FACTOR RFAY-RELATED"/>
    <property type="match status" value="1"/>
</dbReference>
<dbReference type="Gene3D" id="1.10.10.10">
    <property type="entry name" value="Winged helix-like DNA-binding domain superfamily/Winged helix DNA-binding domain"/>
    <property type="match status" value="1"/>
</dbReference>
<evidence type="ECO:0000259" key="6">
    <source>
        <dbReference type="Pfam" id="PF08281"/>
    </source>
</evidence>
<feature type="domain" description="RNA polymerase sigma-70 region 2" evidence="5">
    <location>
        <begin position="3"/>
        <end position="63"/>
    </location>
</feature>